<feature type="domain" description="Major facilitator superfamily (MFS) profile" evidence="7">
    <location>
        <begin position="16"/>
        <end position="425"/>
    </location>
</feature>
<evidence type="ECO:0000256" key="1">
    <source>
        <dbReference type="ARBA" id="ARBA00004141"/>
    </source>
</evidence>
<organism evidence="8 9">
    <name type="scientific">Dyadobacter luticola</name>
    <dbReference type="NCBI Taxonomy" id="1979387"/>
    <lineage>
        <taxon>Bacteria</taxon>
        <taxon>Pseudomonadati</taxon>
        <taxon>Bacteroidota</taxon>
        <taxon>Cytophagia</taxon>
        <taxon>Cytophagales</taxon>
        <taxon>Spirosomataceae</taxon>
        <taxon>Dyadobacter</taxon>
    </lineage>
</organism>
<dbReference type="InterPro" id="IPR004752">
    <property type="entry name" value="AmpG_permease/AT-1"/>
</dbReference>
<reference evidence="8 9" key="1">
    <citation type="submission" date="2019-05" db="EMBL/GenBank/DDBJ databases">
        <authorList>
            <person name="Qu J.-H."/>
        </authorList>
    </citation>
    <scope>NUCLEOTIDE SEQUENCE [LARGE SCALE GENOMIC DNA]</scope>
    <source>
        <strain evidence="8 9">T17</strain>
    </source>
</reference>
<proteinExistence type="predicted"/>
<dbReference type="GO" id="GO:0022857">
    <property type="term" value="F:transmembrane transporter activity"/>
    <property type="evidence" value="ECO:0007669"/>
    <property type="project" value="InterPro"/>
</dbReference>
<feature type="transmembrane region" description="Helical" evidence="6">
    <location>
        <begin position="397"/>
        <end position="420"/>
    </location>
</feature>
<feature type="transmembrane region" description="Helical" evidence="6">
    <location>
        <begin position="279"/>
        <end position="300"/>
    </location>
</feature>
<evidence type="ECO:0000313" key="9">
    <source>
        <dbReference type="Proteomes" id="UP000306402"/>
    </source>
</evidence>
<dbReference type="SUPFAM" id="SSF103473">
    <property type="entry name" value="MFS general substrate transporter"/>
    <property type="match status" value="1"/>
</dbReference>
<dbReference type="PANTHER" id="PTHR12778">
    <property type="entry name" value="SOLUTE CARRIER FAMILY 33 ACETYL-COA TRANSPORTER -RELATED"/>
    <property type="match status" value="1"/>
</dbReference>
<keyword evidence="9" id="KW-1185">Reference proteome</keyword>
<comment type="caution">
    <text evidence="8">The sequence shown here is derived from an EMBL/GenBank/DDBJ whole genome shotgun (WGS) entry which is preliminary data.</text>
</comment>
<protein>
    <submittedName>
        <fullName evidence="8">MFS transporter</fullName>
    </submittedName>
</protein>
<dbReference type="InterPro" id="IPR020846">
    <property type="entry name" value="MFS_dom"/>
</dbReference>
<evidence type="ECO:0000256" key="3">
    <source>
        <dbReference type="ARBA" id="ARBA00022692"/>
    </source>
</evidence>
<keyword evidence="3 6" id="KW-0812">Transmembrane</keyword>
<evidence type="ECO:0000259" key="7">
    <source>
        <dbReference type="PROSITE" id="PS50850"/>
    </source>
</evidence>
<sequence>MSKSRIPALAENTNLRYANFIALYFAEGLHMGMLFVGIPAWLAMQGKTPTEIGAFAIACSLPWTFKFVAAPLMDRYAYLPMGRKRPWVIGAQLGLTASFLALSLVPDPLSNLDLLNIAAFLASFCGALQDAATDGMAVDVLEDHQQARANGFMGGARMIGSSLALAVGSWILNVHGFTTSILVISAMIGLMTIVPILLREQPEEKLLPWTAGNASMKTRTMQVTDWSTILKSLYSLFRLRDSILVAALMFVSMGAYNYFETLLPLFAVKITGLTNTWYSQAFATADLTGGIAGLLIGGYLIEKFGKKRMVGLYFFLIMLITSVLILSKNLWANSTFLYGFIIAYRWLNAFAKIGVYAIAMQCCSKKVSASQFTFYMTLGSLGSMAGATLIGPMKENFSWDITFFLFIILLTLGWLIMYFIDVQRLTSKIATFEELDESILPSGVGV</sequence>
<feature type="transmembrane region" description="Helical" evidence="6">
    <location>
        <begin position="372"/>
        <end position="391"/>
    </location>
</feature>
<dbReference type="InterPro" id="IPR036259">
    <property type="entry name" value="MFS_trans_sf"/>
</dbReference>
<evidence type="ECO:0000256" key="6">
    <source>
        <dbReference type="SAM" id="Phobius"/>
    </source>
</evidence>
<dbReference type="Gene3D" id="1.20.1250.20">
    <property type="entry name" value="MFS general substrate transporter like domains"/>
    <property type="match status" value="2"/>
</dbReference>
<dbReference type="PROSITE" id="PS50850">
    <property type="entry name" value="MFS"/>
    <property type="match status" value="1"/>
</dbReference>
<feature type="transmembrane region" description="Helical" evidence="6">
    <location>
        <begin position="337"/>
        <end position="360"/>
    </location>
</feature>
<dbReference type="PANTHER" id="PTHR12778:SF10">
    <property type="entry name" value="MAJOR FACILITATOR SUPERFAMILY DOMAIN-CONTAINING PROTEIN 3"/>
    <property type="match status" value="1"/>
</dbReference>
<feature type="transmembrane region" description="Helical" evidence="6">
    <location>
        <begin position="242"/>
        <end position="259"/>
    </location>
</feature>
<name>A0A5R9L6D0_9BACT</name>
<accession>A0A5R9L6D0</accession>
<feature type="transmembrane region" description="Helical" evidence="6">
    <location>
        <begin position="21"/>
        <end position="42"/>
    </location>
</feature>
<feature type="transmembrane region" description="Helical" evidence="6">
    <location>
        <begin position="54"/>
        <end position="73"/>
    </location>
</feature>
<evidence type="ECO:0000256" key="5">
    <source>
        <dbReference type="ARBA" id="ARBA00023136"/>
    </source>
</evidence>
<dbReference type="EMBL" id="VCEJ01000002">
    <property type="protein sequence ID" value="TLV03971.1"/>
    <property type="molecule type" value="Genomic_DNA"/>
</dbReference>
<evidence type="ECO:0000256" key="4">
    <source>
        <dbReference type="ARBA" id="ARBA00022989"/>
    </source>
</evidence>
<evidence type="ECO:0000256" key="2">
    <source>
        <dbReference type="ARBA" id="ARBA00022448"/>
    </source>
</evidence>
<dbReference type="Proteomes" id="UP000306402">
    <property type="component" value="Unassembled WGS sequence"/>
</dbReference>
<dbReference type="OrthoDB" id="924673at2"/>
<gene>
    <name evidence="8" type="ORF">FEN17_10430</name>
</gene>
<dbReference type="GO" id="GO:0016020">
    <property type="term" value="C:membrane"/>
    <property type="evidence" value="ECO:0007669"/>
    <property type="project" value="UniProtKB-SubCell"/>
</dbReference>
<comment type="subcellular location">
    <subcellularLocation>
        <location evidence="1">Membrane</location>
        <topology evidence="1">Multi-pass membrane protein</topology>
    </subcellularLocation>
</comment>
<feature type="transmembrane region" description="Helical" evidence="6">
    <location>
        <begin position="177"/>
        <end position="198"/>
    </location>
</feature>
<evidence type="ECO:0000313" key="8">
    <source>
        <dbReference type="EMBL" id="TLV03971.1"/>
    </source>
</evidence>
<feature type="transmembrane region" description="Helical" evidence="6">
    <location>
        <begin position="312"/>
        <end position="331"/>
    </location>
</feature>
<keyword evidence="5 6" id="KW-0472">Membrane</keyword>
<dbReference type="InterPro" id="IPR011701">
    <property type="entry name" value="MFS"/>
</dbReference>
<dbReference type="AlphaFoldDB" id="A0A5R9L6D0"/>
<keyword evidence="2" id="KW-0813">Transport</keyword>
<dbReference type="RefSeq" id="WP_138365180.1">
    <property type="nucleotide sequence ID" value="NZ_VCEJ01000002.1"/>
</dbReference>
<keyword evidence="4 6" id="KW-1133">Transmembrane helix</keyword>
<feature type="transmembrane region" description="Helical" evidence="6">
    <location>
        <begin position="85"/>
        <end position="105"/>
    </location>
</feature>
<dbReference type="Pfam" id="PF07690">
    <property type="entry name" value="MFS_1"/>
    <property type="match status" value="1"/>
</dbReference>